<reference evidence="3" key="1">
    <citation type="submission" date="2022-11" db="EMBL/GenBank/DDBJ databases">
        <title>Salinimicrobium profundisediminis sp. nov., isolated from deep-sea sediment of the Mariana Trench.</title>
        <authorList>
            <person name="Fu H."/>
        </authorList>
    </citation>
    <scope>NUCLEOTIDE SEQUENCE</scope>
    <source>
        <strain evidence="3">MT39</strain>
    </source>
</reference>
<dbReference type="Proteomes" id="UP001148482">
    <property type="component" value="Unassembled WGS sequence"/>
</dbReference>
<dbReference type="GO" id="GO:0016787">
    <property type="term" value="F:hydrolase activity"/>
    <property type="evidence" value="ECO:0007669"/>
    <property type="project" value="UniProtKB-KW"/>
</dbReference>
<evidence type="ECO:0000259" key="2">
    <source>
        <dbReference type="Pfam" id="PF12697"/>
    </source>
</evidence>
<dbReference type="PANTHER" id="PTHR43798">
    <property type="entry name" value="MONOACYLGLYCEROL LIPASE"/>
    <property type="match status" value="1"/>
</dbReference>
<keyword evidence="3" id="KW-0378">Hydrolase</keyword>
<sequence>MKQTLLCLSLLVLSLKAFPQQSFNVSIKGNGQPVLIFPGFTSTPEAFTTIIDVLSEDYEVHAFTFAGFGEVPPIDFPWLKTIQQDILQYIKENNLNNPIIIGHSMGGTLGLWLATKTPEISQLIVIDALPAMGALMIPNYDSSVIHYDTPYNQQLLTMDTTAFKAMAFQMARRMSLNEEQHEKIATRIIQSDRKTYVYGYTDLLKWDLRPDLDKIKIPVTIIAATETYGEATVSRNFNSQYENLNGYNLIMAEGAAHYIMYDQPEWLLNKIQKVLIRND</sequence>
<dbReference type="Pfam" id="PF12697">
    <property type="entry name" value="Abhydrolase_6"/>
    <property type="match status" value="1"/>
</dbReference>
<dbReference type="InterPro" id="IPR050266">
    <property type="entry name" value="AB_hydrolase_sf"/>
</dbReference>
<organism evidence="3 4">
    <name type="scientific">Salinimicrobium profundisediminis</name>
    <dbReference type="NCBI Taxonomy" id="2994553"/>
    <lineage>
        <taxon>Bacteria</taxon>
        <taxon>Pseudomonadati</taxon>
        <taxon>Bacteroidota</taxon>
        <taxon>Flavobacteriia</taxon>
        <taxon>Flavobacteriales</taxon>
        <taxon>Flavobacteriaceae</taxon>
        <taxon>Salinimicrobium</taxon>
    </lineage>
</organism>
<feature type="signal peptide" evidence="1">
    <location>
        <begin position="1"/>
        <end position="19"/>
    </location>
</feature>
<evidence type="ECO:0000313" key="3">
    <source>
        <dbReference type="EMBL" id="MCX2839071.1"/>
    </source>
</evidence>
<name>A0A9X3CYB2_9FLAO</name>
<dbReference type="RefSeq" id="WP_266070385.1">
    <property type="nucleotide sequence ID" value="NZ_JAPJDA010000021.1"/>
</dbReference>
<evidence type="ECO:0000313" key="4">
    <source>
        <dbReference type="Proteomes" id="UP001148482"/>
    </source>
</evidence>
<gene>
    <name evidence="3" type="ORF">OQ279_13020</name>
</gene>
<proteinExistence type="predicted"/>
<dbReference type="InterPro" id="IPR029058">
    <property type="entry name" value="AB_hydrolase_fold"/>
</dbReference>
<dbReference type="AlphaFoldDB" id="A0A9X3CYB2"/>
<dbReference type="InterPro" id="IPR000073">
    <property type="entry name" value="AB_hydrolase_1"/>
</dbReference>
<comment type="caution">
    <text evidence="3">The sequence shown here is derived from an EMBL/GenBank/DDBJ whole genome shotgun (WGS) entry which is preliminary data.</text>
</comment>
<feature type="domain" description="AB hydrolase-1" evidence="2">
    <location>
        <begin position="34"/>
        <end position="267"/>
    </location>
</feature>
<keyword evidence="4" id="KW-1185">Reference proteome</keyword>
<protein>
    <submittedName>
        <fullName evidence="3">Alpha/beta hydrolase</fullName>
    </submittedName>
</protein>
<keyword evidence="1" id="KW-0732">Signal</keyword>
<accession>A0A9X3CYB2</accession>
<dbReference type="SUPFAM" id="SSF53474">
    <property type="entry name" value="alpha/beta-Hydrolases"/>
    <property type="match status" value="1"/>
</dbReference>
<dbReference type="EMBL" id="JAPJDA010000021">
    <property type="protein sequence ID" value="MCX2839071.1"/>
    <property type="molecule type" value="Genomic_DNA"/>
</dbReference>
<evidence type="ECO:0000256" key="1">
    <source>
        <dbReference type="SAM" id="SignalP"/>
    </source>
</evidence>
<feature type="chain" id="PRO_5040751789" evidence="1">
    <location>
        <begin position="20"/>
        <end position="279"/>
    </location>
</feature>
<dbReference type="Gene3D" id="3.40.50.1820">
    <property type="entry name" value="alpha/beta hydrolase"/>
    <property type="match status" value="1"/>
</dbReference>